<dbReference type="Pfam" id="PF01288">
    <property type="entry name" value="HPPK"/>
    <property type="match status" value="1"/>
</dbReference>
<dbReference type="RefSeq" id="WP_164654244.1">
    <property type="nucleotide sequence ID" value="NZ_JAAIJR010000045.1"/>
</dbReference>
<keyword evidence="7 14" id="KW-0418">Kinase</keyword>
<evidence type="ECO:0000256" key="12">
    <source>
        <dbReference type="ARBA" id="ARBA00033413"/>
    </source>
</evidence>
<dbReference type="NCBIfam" id="TIGR01498">
    <property type="entry name" value="folK"/>
    <property type="match status" value="1"/>
</dbReference>
<comment type="function">
    <text evidence="10">Catalyzes the transfer of pyrophosphate from adenosine triphosphate (ATP) to 6-hydroxymethyl-7,8-dihydropterin, an enzymatic step in folate biosynthesis pathway.</text>
</comment>
<reference evidence="14 15" key="2">
    <citation type="submission" date="2020-02" db="EMBL/GenBank/DDBJ databases">
        <title>Genome sequences of Thiorhodococcus mannitoliphagus and Thiorhodococcus minor, purple sulfur photosynthetic bacteria in the gammaproteobacterial family, Chromatiaceae.</title>
        <authorList>
            <person name="Aviles F.A."/>
            <person name="Meyer T.E."/>
            <person name="Kyndt J.A."/>
        </authorList>
    </citation>
    <scope>NUCLEOTIDE SEQUENCE [LARGE SCALE GENOMIC DNA]</scope>
    <source>
        <strain evidence="14 15">DSM 18266</strain>
    </source>
</reference>
<feature type="domain" description="7,8-dihydro-6-hydroxymethylpterin-pyrophosphokinase" evidence="13">
    <location>
        <begin position="91"/>
        <end position="102"/>
    </location>
</feature>
<dbReference type="UniPathway" id="UPA00077">
    <property type="reaction ID" value="UER00155"/>
</dbReference>
<comment type="caution">
    <text evidence="14">The sequence shown here is derived from an EMBL/GenBank/DDBJ whole genome shotgun (WGS) entry which is preliminary data.</text>
</comment>
<evidence type="ECO:0000256" key="1">
    <source>
        <dbReference type="ARBA" id="ARBA00005051"/>
    </source>
</evidence>
<evidence type="ECO:0000256" key="11">
    <source>
        <dbReference type="ARBA" id="ARBA00029766"/>
    </source>
</evidence>
<dbReference type="EMBL" id="JAAIJR010000045">
    <property type="protein sequence ID" value="NEX21141.1"/>
    <property type="molecule type" value="Genomic_DNA"/>
</dbReference>
<evidence type="ECO:0000256" key="5">
    <source>
        <dbReference type="ARBA" id="ARBA00022679"/>
    </source>
</evidence>
<dbReference type="GO" id="GO:0016301">
    <property type="term" value="F:kinase activity"/>
    <property type="evidence" value="ECO:0007669"/>
    <property type="project" value="UniProtKB-KW"/>
</dbReference>
<dbReference type="InterPro" id="IPR035907">
    <property type="entry name" value="Hppk_sf"/>
</dbReference>
<comment type="similarity">
    <text evidence="2">Belongs to the HPPK family.</text>
</comment>
<dbReference type="Proteomes" id="UP000471640">
    <property type="component" value="Unassembled WGS sequence"/>
</dbReference>
<dbReference type="Gene3D" id="3.30.70.560">
    <property type="entry name" value="7,8-Dihydro-6-hydroxymethylpterin-pyrophosphokinase HPPK"/>
    <property type="match status" value="1"/>
</dbReference>
<evidence type="ECO:0000313" key="15">
    <source>
        <dbReference type="Proteomes" id="UP000471640"/>
    </source>
</evidence>
<reference evidence="15" key="1">
    <citation type="journal article" date="2020" name="Microbiol. Resour. Announc.">
        <title>Draft Genome Sequences of Thiorhodococcus mannitoliphagus and Thiorhodococcus minor, Purple Sulfur Photosynthetic Bacteria in the Gammaproteobacterial Family Chromatiaceae.</title>
        <authorList>
            <person name="Aviles F.A."/>
            <person name="Meyer T.E."/>
            <person name="Kyndt J.A."/>
        </authorList>
    </citation>
    <scope>NUCLEOTIDE SEQUENCE [LARGE SCALE GENOMIC DNA]</scope>
    <source>
        <strain evidence="15">DSM 18266</strain>
    </source>
</reference>
<dbReference type="PROSITE" id="PS00794">
    <property type="entry name" value="HPPK"/>
    <property type="match status" value="1"/>
</dbReference>
<dbReference type="GO" id="GO:0003848">
    <property type="term" value="F:2-amino-4-hydroxy-6-hydroxymethyldihydropteridine diphosphokinase activity"/>
    <property type="evidence" value="ECO:0007669"/>
    <property type="project" value="UniProtKB-EC"/>
</dbReference>
<dbReference type="SUPFAM" id="SSF55083">
    <property type="entry name" value="6-hydroxymethyl-7,8-dihydropterin pyrophosphokinase, HPPK"/>
    <property type="match status" value="1"/>
</dbReference>
<evidence type="ECO:0000256" key="9">
    <source>
        <dbReference type="ARBA" id="ARBA00022909"/>
    </source>
</evidence>
<evidence type="ECO:0000256" key="6">
    <source>
        <dbReference type="ARBA" id="ARBA00022741"/>
    </source>
</evidence>
<evidence type="ECO:0000256" key="10">
    <source>
        <dbReference type="ARBA" id="ARBA00029409"/>
    </source>
</evidence>
<dbReference type="GO" id="GO:0046656">
    <property type="term" value="P:folic acid biosynthetic process"/>
    <property type="evidence" value="ECO:0007669"/>
    <property type="project" value="UniProtKB-KW"/>
</dbReference>
<evidence type="ECO:0000256" key="4">
    <source>
        <dbReference type="ARBA" id="ARBA00016218"/>
    </source>
</evidence>
<keyword evidence="8" id="KW-0067">ATP-binding</keyword>
<comment type="pathway">
    <text evidence="1">Cofactor biosynthesis; tetrahydrofolate biosynthesis; 2-amino-4-hydroxy-6-hydroxymethyl-7,8-dihydropteridine diphosphate from 7,8-dihydroneopterin triphosphate: step 4/4.</text>
</comment>
<dbReference type="PANTHER" id="PTHR43071">
    <property type="entry name" value="2-AMINO-4-HYDROXY-6-HYDROXYMETHYLDIHYDROPTERIDINE PYROPHOSPHOKINASE"/>
    <property type="match status" value="1"/>
</dbReference>
<evidence type="ECO:0000256" key="7">
    <source>
        <dbReference type="ARBA" id="ARBA00022777"/>
    </source>
</evidence>
<proteinExistence type="inferred from homology"/>
<protein>
    <recommendedName>
        <fullName evidence="4">2-amino-4-hydroxy-6-hydroxymethyldihydropteridine pyrophosphokinase</fullName>
        <ecNumber evidence="3">2.7.6.3</ecNumber>
    </recommendedName>
    <alternativeName>
        <fullName evidence="11">6-hydroxymethyl-7,8-dihydropterin pyrophosphokinase</fullName>
    </alternativeName>
    <alternativeName>
        <fullName evidence="12">7,8-dihydro-6-hydroxymethylpterin-pyrophosphokinase</fullName>
    </alternativeName>
</protein>
<keyword evidence="6" id="KW-0547">Nucleotide-binding</keyword>
<dbReference type="PANTHER" id="PTHR43071:SF1">
    <property type="entry name" value="2-AMINO-4-HYDROXY-6-HYDROXYMETHYLDIHYDROPTERIDINE PYROPHOSPHOKINASE"/>
    <property type="match status" value="1"/>
</dbReference>
<dbReference type="InterPro" id="IPR000550">
    <property type="entry name" value="Hppk"/>
</dbReference>
<keyword evidence="5 14" id="KW-0808">Transferase</keyword>
<evidence type="ECO:0000256" key="8">
    <source>
        <dbReference type="ARBA" id="ARBA00022840"/>
    </source>
</evidence>
<gene>
    <name evidence="14" type="primary">folK</name>
    <name evidence="14" type="ORF">G3480_12595</name>
</gene>
<accession>A0A6P1DVW0</accession>
<evidence type="ECO:0000313" key="14">
    <source>
        <dbReference type="EMBL" id="NEX21141.1"/>
    </source>
</evidence>
<keyword evidence="9" id="KW-0289">Folate biosynthesis</keyword>
<dbReference type="GO" id="GO:0046654">
    <property type="term" value="P:tetrahydrofolate biosynthetic process"/>
    <property type="evidence" value="ECO:0007669"/>
    <property type="project" value="UniProtKB-UniPathway"/>
</dbReference>
<sequence>MTTSTTWSYIALGSNIDAERNVTQAIRLLEQSSHLELRHQSSWYRTRAWGMEAQADFINLVVGVQTQLSARALLEATQAIEARLQRTRTVKNGPRTIDLDILLFGDLVLDEADLRIPHPALAHRDFMLLPLIEIAPDALHPEFGLPVSALTDQIRFRQILGKGPASPFK</sequence>
<name>A0A6P1DVW0_9GAMM</name>
<dbReference type="EC" id="2.7.6.3" evidence="3"/>
<dbReference type="GO" id="GO:0005524">
    <property type="term" value="F:ATP binding"/>
    <property type="evidence" value="ECO:0007669"/>
    <property type="project" value="UniProtKB-KW"/>
</dbReference>
<dbReference type="AlphaFoldDB" id="A0A6P1DVW0"/>
<keyword evidence="15" id="KW-1185">Reference proteome</keyword>
<dbReference type="CDD" id="cd00483">
    <property type="entry name" value="HPPK"/>
    <property type="match status" value="1"/>
</dbReference>
<evidence type="ECO:0000256" key="3">
    <source>
        <dbReference type="ARBA" id="ARBA00013253"/>
    </source>
</evidence>
<organism evidence="14 15">
    <name type="scientific">Thiorhodococcus mannitoliphagus</name>
    <dbReference type="NCBI Taxonomy" id="329406"/>
    <lineage>
        <taxon>Bacteria</taxon>
        <taxon>Pseudomonadati</taxon>
        <taxon>Pseudomonadota</taxon>
        <taxon>Gammaproteobacteria</taxon>
        <taxon>Chromatiales</taxon>
        <taxon>Chromatiaceae</taxon>
        <taxon>Thiorhodococcus</taxon>
    </lineage>
</organism>
<evidence type="ECO:0000259" key="13">
    <source>
        <dbReference type="PROSITE" id="PS00794"/>
    </source>
</evidence>
<evidence type="ECO:0000256" key="2">
    <source>
        <dbReference type="ARBA" id="ARBA00005810"/>
    </source>
</evidence>